<evidence type="ECO:0000256" key="3">
    <source>
        <dbReference type="ARBA" id="ARBA00022692"/>
    </source>
</evidence>
<dbReference type="GO" id="GO:0006820">
    <property type="term" value="P:monoatomic anion transport"/>
    <property type="evidence" value="ECO:0007669"/>
    <property type="project" value="InterPro"/>
</dbReference>
<dbReference type="GO" id="GO:0005886">
    <property type="term" value="C:plasma membrane"/>
    <property type="evidence" value="ECO:0007669"/>
    <property type="project" value="TreeGrafter"/>
</dbReference>
<proteinExistence type="inferred from homology"/>
<evidence type="ECO:0000256" key="6">
    <source>
        <dbReference type="SAM" id="Phobius"/>
    </source>
</evidence>
<feature type="transmembrane region" description="Helical" evidence="6">
    <location>
        <begin position="112"/>
        <end position="131"/>
    </location>
</feature>
<comment type="similarity">
    <text evidence="2">Belongs to the anion exchanger (TC 2.A.31.3) family.</text>
</comment>
<feature type="transmembrane region" description="Helical" evidence="6">
    <location>
        <begin position="201"/>
        <end position="224"/>
    </location>
</feature>
<dbReference type="EMBL" id="JAMSHJ010000001">
    <property type="protein sequence ID" value="KAI5446135.1"/>
    <property type="molecule type" value="Genomic_DNA"/>
</dbReference>
<dbReference type="GO" id="GO:0046715">
    <property type="term" value="F:active borate transmembrane transporter activity"/>
    <property type="evidence" value="ECO:0007669"/>
    <property type="project" value="TreeGrafter"/>
</dbReference>
<reference evidence="8 9" key="1">
    <citation type="journal article" date="2022" name="Nat. Genet.">
        <title>Improved pea reference genome and pan-genome highlight genomic features and evolutionary characteristics.</title>
        <authorList>
            <person name="Yang T."/>
            <person name="Liu R."/>
            <person name="Luo Y."/>
            <person name="Hu S."/>
            <person name="Wang D."/>
            <person name="Wang C."/>
            <person name="Pandey M.K."/>
            <person name="Ge S."/>
            <person name="Xu Q."/>
            <person name="Li N."/>
            <person name="Li G."/>
            <person name="Huang Y."/>
            <person name="Saxena R.K."/>
            <person name="Ji Y."/>
            <person name="Li M."/>
            <person name="Yan X."/>
            <person name="He Y."/>
            <person name="Liu Y."/>
            <person name="Wang X."/>
            <person name="Xiang C."/>
            <person name="Varshney R.K."/>
            <person name="Ding H."/>
            <person name="Gao S."/>
            <person name="Zong X."/>
        </authorList>
    </citation>
    <scope>NUCLEOTIDE SEQUENCE [LARGE SCALE GENOMIC DNA]</scope>
    <source>
        <strain evidence="8 9">cv. Zhongwan 6</strain>
    </source>
</reference>
<dbReference type="Proteomes" id="UP001058974">
    <property type="component" value="Chromosome 1"/>
</dbReference>
<keyword evidence="5 6" id="KW-0472">Membrane</keyword>
<dbReference type="InterPro" id="IPR003020">
    <property type="entry name" value="HCO3_transpt_euk"/>
</dbReference>
<evidence type="ECO:0000256" key="1">
    <source>
        <dbReference type="ARBA" id="ARBA00004141"/>
    </source>
</evidence>
<dbReference type="Pfam" id="PF00955">
    <property type="entry name" value="HCO3_cotransp"/>
    <property type="match status" value="1"/>
</dbReference>
<feature type="transmembrane region" description="Helical" evidence="6">
    <location>
        <begin position="245"/>
        <end position="266"/>
    </location>
</feature>
<sequence length="275" mass="31131">MNNSSTNLKRVKTLGVAASIMRNSNRNKGENEFAKMKYMNITDGYTKEVDGQDSVKVLVATKAKPNKEKKSLHDREFFISFLNQAIKGLVDEFRIPKREDTKSVEFLPSWRFANGMFALVLSFGLLLTALKSRKARSWRFGSGWLRSLIADYGVPLMVLVWTGVSYMPTASVPNGIPRRLFSPNPWSPGAYDNWTVVKDMVQVPVVFIIGAFIPAPMIAVLYYFDHSVASQLSQQKEFNLRKPSSYHYDLLLLGFLTLLCGLIGILPQMESYRNL</sequence>
<gene>
    <name evidence="8" type="ORF">KIW84_014114</name>
</gene>
<comment type="subcellular location">
    <subcellularLocation>
        <location evidence="1">Membrane</location>
        <topology evidence="1">Multi-pass membrane protein</topology>
    </subcellularLocation>
</comment>
<keyword evidence="4 6" id="KW-1133">Transmembrane helix</keyword>
<dbReference type="GO" id="GO:0050801">
    <property type="term" value="P:monoatomic ion homeostasis"/>
    <property type="evidence" value="ECO:0007669"/>
    <property type="project" value="TreeGrafter"/>
</dbReference>
<evidence type="ECO:0000256" key="4">
    <source>
        <dbReference type="ARBA" id="ARBA00022989"/>
    </source>
</evidence>
<dbReference type="AlphaFoldDB" id="A0A9D5BM87"/>
<evidence type="ECO:0000313" key="9">
    <source>
        <dbReference type="Proteomes" id="UP001058974"/>
    </source>
</evidence>
<organism evidence="8 9">
    <name type="scientific">Pisum sativum</name>
    <name type="common">Garden pea</name>
    <name type="synonym">Lathyrus oleraceus</name>
    <dbReference type="NCBI Taxonomy" id="3888"/>
    <lineage>
        <taxon>Eukaryota</taxon>
        <taxon>Viridiplantae</taxon>
        <taxon>Streptophyta</taxon>
        <taxon>Embryophyta</taxon>
        <taxon>Tracheophyta</taxon>
        <taxon>Spermatophyta</taxon>
        <taxon>Magnoliopsida</taxon>
        <taxon>eudicotyledons</taxon>
        <taxon>Gunneridae</taxon>
        <taxon>Pentapetalae</taxon>
        <taxon>rosids</taxon>
        <taxon>fabids</taxon>
        <taxon>Fabales</taxon>
        <taxon>Fabaceae</taxon>
        <taxon>Papilionoideae</taxon>
        <taxon>50 kb inversion clade</taxon>
        <taxon>NPAAA clade</taxon>
        <taxon>Hologalegina</taxon>
        <taxon>IRL clade</taxon>
        <taxon>Fabeae</taxon>
        <taxon>Lathyrus</taxon>
    </lineage>
</organism>
<evidence type="ECO:0000259" key="7">
    <source>
        <dbReference type="Pfam" id="PF00955"/>
    </source>
</evidence>
<dbReference type="Gramene" id="Psat01G0411400-T1">
    <property type="protein sequence ID" value="KAI5446135.1"/>
    <property type="gene ID" value="KIW84_014114"/>
</dbReference>
<accession>A0A9D5BM87</accession>
<dbReference type="PANTHER" id="PTHR11453:SF130">
    <property type="entry name" value="BORON TRANSPORTER 1"/>
    <property type="match status" value="1"/>
</dbReference>
<dbReference type="InterPro" id="IPR011531">
    <property type="entry name" value="HCO3_transpt-like_TM_dom"/>
</dbReference>
<feature type="transmembrane region" description="Helical" evidence="6">
    <location>
        <begin position="143"/>
        <end position="164"/>
    </location>
</feature>
<evidence type="ECO:0000313" key="8">
    <source>
        <dbReference type="EMBL" id="KAI5446135.1"/>
    </source>
</evidence>
<dbReference type="PANTHER" id="PTHR11453">
    <property type="entry name" value="ANION EXCHANGE PROTEIN"/>
    <property type="match status" value="1"/>
</dbReference>
<comment type="caution">
    <text evidence="8">The sequence shown here is derived from an EMBL/GenBank/DDBJ whole genome shotgun (WGS) entry which is preliminary data.</text>
</comment>
<name>A0A9D5BM87_PEA</name>
<dbReference type="GO" id="GO:0005452">
    <property type="term" value="F:solute:inorganic anion antiporter activity"/>
    <property type="evidence" value="ECO:0007669"/>
    <property type="project" value="InterPro"/>
</dbReference>
<evidence type="ECO:0000256" key="5">
    <source>
        <dbReference type="ARBA" id="ARBA00023136"/>
    </source>
</evidence>
<keyword evidence="3 6" id="KW-0812">Transmembrane</keyword>
<feature type="domain" description="Bicarbonate transporter-like transmembrane" evidence="7">
    <location>
        <begin position="108"/>
        <end position="268"/>
    </location>
</feature>
<protein>
    <submittedName>
        <fullName evidence="8">Boron transporter 2</fullName>
    </submittedName>
</protein>
<evidence type="ECO:0000256" key="2">
    <source>
        <dbReference type="ARBA" id="ARBA00006262"/>
    </source>
</evidence>
<keyword evidence="9" id="KW-1185">Reference proteome</keyword>